<dbReference type="AlphaFoldDB" id="A0A7W4YW63"/>
<proteinExistence type="predicted"/>
<keyword evidence="2" id="KW-1185">Reference proteome</keyword>
<dbReference type="EMBL" id="JACHWB010000002">
    <property type="protein sequence ID" value="MBB3019130.1"/>
    <property type="molecule type" value="Genomic_DNA"/>
</dbReference>
<reference evidence="1 2" key="1">
    <citation type="submission" date="2020-08" db="EMBL/GenBank/DDBJ databases">
        <title>The Agave Microbiome: Exploring the role of microbial communities in plant adaptations to desert environments.</title>
        <authorList>
            <person name="Partida-Martinez L.P."/>
        </authorList>
    </citation>
    <scope>NUCLEOTIDE SEQUENCE [LARGE SCALE GENOMIC DNA]</scope>
    <source>
        <strain evidence="1 2">AT3.9</strain>
    </source>
</reference>
<sequence length="160" mass="17285">MDVLRLSFSHHMNHLNAVQDHASARRGPEAQHRANPTLDRAVILLNAIIEILTLPDADRLELLTCPVLKPVCRITGQDCLTVHLAAVDHDPLGPAVAFQCLAQKALCGREIASFAEPEFDGVAVAVDGAIDIPPLPSDLDVRFVDVPPADDRALTPIELL</sequence>
<name>A0A7W4YW63_9HYPH</name>
<protein>
    <submittedName>
        <fullName evidence="1">Uncharacterized protein</fullName>
    </submittedName>
</protein>
<accession>A0A7W4YW63</accession>
<comment type="caution">
    <text evidence="1">The sequence shown here is derived from an EMBL/GenBank/DDBJ whole genome shotgun (WGS) entry which is preliminary data.</text>
</comment>
<dbReference type="Proteomes" id="UP000532010">
    <property type="component" value="Unassembled WGS sequence"/>
</dbReference>
<gene>
    <name evidence="1" type="ORF">FHR70_002184</name>
</gene>
<organism evidence="1 2">
    <name type="scientific">Microvirga lupini</name>
    <dbReference type="NCBI Taxonomy" id="420324"/>
    <lineage>
        <taxon>Bacteria</taxon>
        <taxon>Pseudomonadati</taxon>
        <taxon>Pseudomonadota</taxon>
        <taxon>Alphaproteobacteria</taxon>
        <taxon>Hyphomicrobiales</taxon>
        <taxon>Methylobacteriaceae</taxon>
        <taxon>Microvirga</taxon>
    </lineage>
</organism>
<evidence type="ECO:0000313" key="1">
    <source>
        <dbReference type="EMBL" id="MBB3019130.1"/>
    </source>
</evidence>
<evidence type="ECO:0000313" key="2">
    <source>
        <dbReference type="Proteomes" id="UP000532010"/>
    </source>
</evidence>